<dbReference type="CDD" id="cd02570">
    <property type="entry name" value="PseudoU_synth_EcTruA"/>
    <property type="match status" value="1"/>
</dbReference>
<comment type="caution">
    <text evidence="4">Lacks conserved residue(s) required for the propagation of feature annotation.</text>
</comment>
<dbReference type="GO" id="GO:0003723">
    <property type="term" value="F:RNA binding"/>
    <property type="evidence" value="ECO:0007669"/>
    <property type="project" value="InterPro"/>
</dbReference>
<sequence length="269" mass="30263">MARIALGVEYDGSRYHGWQTQQVGIRTVQTEVERALAKVANHPVSVSCAGRTDSGVHATGQVIHFDTDAERSERGWVYGANSALPADIAIRWAKPVSTEFHARFGAVARRYRYVIYNHRIRPALYNRQLTWNYRPLDIERMRQALPALRGTHDFTSYRGIHCQAKSPVKTLHHLELFQREQLIVLEAEANAFLMHMVRNIAGVLMAIGTGKAEPGWAGEVLAARDRRLGGVTAPPYGLYLVGVRYDPVFELPDEPLGPQWLPGELSAWR</sequence>
<reference evidence="9 10" key="1">
    <citation type="journal article" date="2012" name="J. Bacteriol.">
        <title>Genome sequence of an alkane-degrading bacterium, Alcanivorax pacificus type strain W11-5, isolated from deep sea sediment.</title>
        <authorList>
            <person name="Lai Q."/>
            <person name="Shao Z."/>
        </authorList>
    </citation>
    <scope>NUCLEOTIDE SEQUENCE [LARGE SCALE GENOMIC DNA]</scope>
    <source>
        <strain evidence="9 10">W11-5</strain>
    </source>
</reference>
<dbReference type="EC" id="5.4.99.12" evidence="4"/>
<evidence type="ECO:0000256" key="7">
    <source>
        <dbReference type="RuleBase" id="RU003792"/>
    </source>
</evidence>
<dbReference type="AlphaFoldDB" id="A0A0B4XP53"/>
<accession>A0A0B4XP53</accession>
<keyword evidence="10" id="KW-1185">Reference proteome</keyword>
<feature type="domain" description="Pseudouridine synthase I TruA alpha/beta" evidence="8">
    <location>
        <begin position="147"/>
        <end position="246"/>
    </location>
</feature>
<dbReference type="Proteomes" id="UP000006764">
    <property type="component" value="Chromosome"/>
</dbReference>
<dbReference type="InterPro" id="IPR020103">
    <property type="entry name" value="PsdUridine_synth_cat_dom_sf"/>
</dbReference>
<comment type="function">
    <text evidence="4">Formation of pseudouridine at positions 38, 39 and 40 in the anticodon stem and loop of transfer RNAs.</text>
</comment>
<dbReference type="OrthoDB" id="9811823at2"/>
<dbReference type="Gene3D" id="3.30.70.660">
    <property type="entry name" value="Pseudouridine synthase I, catalytic domain, C-terminal subdomain"/>
    <property type="match status" value="1"/>
</dbReference>
<evidence type="ECO:0000256" key="6">
    <source>
        <dbReference type="PIRSR" id="PIRSR001430-2"/>
    </source>
</evidence>
<dbReference type="GO" id="GO:0031119">
    <property type="term" value="P:tRNA pseudouridine synthesis"/>
    <property type="evidence" value="ECO:0007669"/>
    <property type="project" value="UniProtKB-UniRule"/>
</dbReference>
<feature type="binding site" evidence="4 6">
    <location>
        <position position="111"/>
    </location>
    <ligand>
        <name>substrate</name>
    </ligand>
</feature>
<keyword evidence="3 4" id="KW-0413">Isomerase</keyword>
<proteinExistence type="inferred from homology"/>
<evidence type="ECO:0000256" key="1">
    <source>
        <dbReference type="ARBA" id="ARBA00009375"/>
    </source>
</evidence>
<dbReference type="PANTHER" id="PTHR11142">
    <property type="entry name" value="PSEUDOURIDYLATE SYNTHASE"/>
    <property type="match status" value="1"/>
</dbReference>
<dbReference type="SUPFAM" id="SSF55120">
    <property type="entry name" value="Pseudouridine synthase"/>
    <property type="match status" value="1"/>
</dbReference>
<feature type="domain" description="Pseudouridine synthase I TruA alpha/beta" evidence="8">
    <location>
        <begin position="9"/>
        <end position="104"/>
    </location>
</feature>
<dbReference type="InterPro" id="IPR020097">
    <property type="entry name" value="PsdUridine_synth_TruA_a/b_dom"/>
</dbReference>
<dbReference type="PANTHER" id="PTHR11142:SF0">
    <property type="entry name" value="TRNA PSEUDOURIDINE SYNTHASE-LIKE 1"/>
    <property type="match status" value="1"/>
</dbReference>
<dbReference type="Pfam" id="PF01416">
    <property type="entry name" value="PseudoU_synth_1"/>
    <property type="match status" value="2"/>
</dbReference>
<comment type="subunit">
    <text evidence="4">Homodimer.</text>
</comment>
<comment type="similarity">
    <text evidence="1 4 7">Belongs to the tRNA pseudouridine synthase TruA family.</text>
</comment>
<evidence type="ECO:0000256" key="3">
    <source>
        <dbReference type="ARBA" id="ARBA00023235"/>
    </source>
</evidence>
<dbReference type="FunFam" id="3.30.70.580:FF:000001">
    <property type="entry name" value="tRNA pseudouridine synthase A"/>
    <property type="match status" value="1"/>
</dbReference>
<organism evidence="9 10">
    <name type="scientific">Isoalcanivorax pacificus W11-5</name>
    <dbReference type="NCBI Taxonomy" id="391936"/>
    <lineage>
        <taxon>Bacteria</taxon>
        <taxon>Pseudomonadati</taxon>
        <taxon>Pseudomonadota</taxon>
        <taxon>Gammaproteobacteria</taxon>
        <taxon>Oceanospirillales</taxon>
        <taxon>Alcanivoracaceae</taxon>
        <taxon>Isoalcanivorax</taxon>
    </lineage>
</organism>
<evidence type="ECO:0000256" key="4">
    <source>
        <dbReference type="HAMAP-Rule" id="MF_00171"/>
    </source>
</evidence>
<keyword evidence="2 4" id="KW-0819">tRNA processing</keyword>
<evidence type="ECO:0000256" key="2">
    <source>
        <dbReference type="ARBA" id="ARBA00022694"/>
    </source>
</evidence>
<dbReference type="GO" id="GO:0160147">
    <property type="term" value="F:tRNA pseudouridine(38-40) synthase activity"/>
    <property type="evidence" value="ECO:0007669"/>
    <property type="project" value="UniProtKB-EC"/>
</dbReference>
<gene>
    <name evidence="4 9" type="primary">truA</name>
    <name evidence="9" type="ORF">S7S_08230</name>
</gene>
<dbReference type="NCBIfam" id="TIGR00071">
    <property type="entry name" value="hisT_truA"/>
    <property type="match status" value="1"/>
</dbReference>
<evidence type="ECO:0000256" key="5">
    <source>
        <dbReference type="PIRSR" id="PIRSR001430-1"/>
    </source>
</evidence>
<name>A0A0B4XP53_9GAMM</name>
<dbReference type="KEGG" id="apac:S7S_08230"/>
<evidence type="ECO:0000259" key="8">
    <source>
        <dbReference type="Pfam" id="PF01416"/>
    </source>
</evidence>
<dbReference type="Gene3D" id="3.30.70.580">
    <property type="entry name" value="Pseudouridine synthase I, catalytic domain, N-terminal subdomain"/>
    <property type="match status" value="1"/>
</dbReference>
<dbReference type="InterPro" id="IPR020095">
    <property type="entry name" value="PsdUridine_synth_TruA_C"/>
</dbReference>
<dbReference type="RefSeq" id="WP_008735933.1">
    <property type="nucleotide sequence ID" value="NZ_CP004387.1"/>
</dbReference>
<dbReference type="HAMAP" id="MF_00171">
    <property type="entry name" value="TruA"/>
    <property type="match status" value="1"/>
</dbReference>
<feature type="active site" description="Nucleophile" evidence="4 5">
    <location>
        <position position="53"/>
    </location>
</feature>
<dbReference type="InterPro" id="IPR001406">
    <property type="entry name" value="PsdUridine_synth_TruA"/>
</dbReference>
<evidence type="ECO:0000313" key="10">
    <source>
        <dbReference type="Proteomes" id="UP000006764"/>
    </source>
</evidence>
<comment type="catalytic activity">
    <reaction evidence="4 7">
        <text>uridine(38/39/40) in tRNA = pseudouridine(38/39/40) in tRNA</text>
        <dbReference type="Rhea" id="RHEA:22376"/>
        <dbReference type="Rhea" id="RHEA-COMP:10085"/>
        <dbReference type="Rhea" id="RHEA-COMP:10087"/>
        <dbReference type="ChEBI" id="CHEBI:65314"/>
        <dbReference type="ChEBI" id="CHEBI:65315"/>
        <dbReference type="EC" id="5.4.99.12"/>
    </reaction>
</comment>
<dbReference type="EMBL" id="CP004387">
    <property type="protein sequence ID" value="AJD48062.1"/>
    <property type="molecule type" value="Genomic_DNA"/>
</dbReference>
<evidence type="ECO:0000313" key="9">
    <source>
        <dbReference type="EMBL" id="AJD48062.1"/>
    </source>
</evidence>
<protein>
    <recommendedName>
        <fullName evidence="4">tRNA pseudouridine synthase A</fullName>
        <ecNumber evidence="4">5.4.99.12</ecNumber>
    </recommendedName>
    <alternativeName>
        <fullName evidence="4">tRNA pseudouridine(38-40) synthase</fullName>
    </alternativeName>
    <alternativeName>
        <fullName evidence="4">tRNA pseudouridylate synthase I</fullName>
    </alternativeName>
    <alternativeName>
        <fullName evidence="4">tRNA-uridine isomerase I</fullName>
    </alternativeName>
</protein>
<dbReference type="InterPro" id="IPR020094">
    <property type="entry name" value="TruA/RsuA/RluB/E/F_N"/>
</dbReference>
<dbReference type="STRING" id="391936.S7S_08230"/>
<dbReference type="HOGENOM" id="CLU_014673_0_2_6"/>
<dbReference type="PIRSF" id="PIRSF001430">
    <property type="entry name" value="tRNA_psdUrid_synth"/>
    <property type="match status" value="1"/>
</dbReference>